<dbReference type="EMBL" id="SRLO01000008">
    <property type="protein sequence ID" value="TNN87981.1"/>
    <property type="molecule type" value="Genomic_DNA"/>
</dbReference>
<reference evidence="2 3" key="1">
    <citation type="submission" date="2019-03" db="EMBL/GenBank/DDBJ databases">
        <title>First draft genome of Liparis tanakae, snailfish: a comprehensive survey of snailfish specific genes.</title>
        <authorList>
            <person name="Kim W."/>
            <person name="Song I."/>
            <person name="Jeong J.-H."/>
            <person name="Kim D."/>
            <person name="Kim S."/>
            <person name="Ryu S."/>
            <person name="Song J.Y."/>
            <person name="Lee S.K."/>
        </authorList>
    </citation>
    <scope>NUCLEOTIDE SEQUENCE [LARGE SCALE GENOMIC DNA]</scope>
    <source>
        <tissue evidence="2">Muscle</tissue>
    </source>
</reference>
<protein>
    <submittedName>
        <fullName evidence="2">Uncharacterized protein</fullName>
    </submittedName>
</protein>
<feature type="compositionally biased region" description="Basic and acidic residues" evidence="1">
    <location>
        <begin position="7"/>
        <end position="44"/>
    </location>
</feature>
<evidence type="ECO:0000313" key="2">
    <source>
        <dbReference type="EMBL" id="TNN87981.1"/>
    </source>
</evidence>
<feature type="region of interest" description="Disordered" evidence="1">
    <location>
        <begin position="1"/>
        <end position="56"/>
    </location>
</feature>
<organism evidence="2 3">
    <name type="scientific">Liparis tanakae</name>
    <name type="common">Tanaka's snailfish</name>
    <dbReference type="NCBI Taxonomy" id="230148"/>
    <lineage>
        <taxon>Eukaryota</taxon>
        <taxon>Metazoa</taxon>
        <taxon>Chordata</taxon>
        <taxon>Craniata</taxon>
        <taxon>Vertebrata</taxon>
        <taxon>Euteleostomi</taxon>
        <taxon>Actinopterygii</taxon>
        <taxon>Neopterygii</taxon>
        <taxon>Teleostei</taxon>
        <taxon>Neoteleostei</taxon>
        <taxon>Acanthomorphata</taxon>
        <taxon>Eupercaria</taxon>
        <taxon>Perciformes</taxon>
        <taxon>Cottioidei</taxon>
        <taxon>Cottales</taxon>
        <taxon>Liparidae</taxon>
        <taxon>Liparis</taxon>
    </lineage>
</organism>
<sequence>MSSLSNTRREKREERREKTEERREKREERRQKREERRDAYELRTHKGTPAGQPFIAQPTQALSSWVAAERSHHLSEGHRVHMEPRPLAALQTFLTASPLSV</sequence>
<comment type="caution">
    <text evidence="2">The sequence shown here is derived from an EMBL/GenBank/DDBJ whole genome shotgun (WGS) entry which is preliminary data.</text>
</comment>
<evidence type="ECO:0000256" key="1">
    <source>
        <dbReference type="SAM" id="MobiDB-lite"/>
    </source>
</evidence>
<dbReference type="AlphaFoldDB" id="A0A4Z2JD90"/>
<gene>
    <name evidence="2" type="ORF">EYF80_001945</name>
</gene>
<proteinExistence type="predicted"/>
<keyword evidence="3" id="KW-1185">Reference proteome</keyword>
<accession>A0A4Z2JD90</accession>
<evidence type="ECO:0000313" key="3">
    <source>
        <dbReference type="Proteomes" id="UP000314294"/>
    </source>
</evidence>
<name>A0A4Z2JD90_9TELE</name>
<dbReference type="Proteomes" id="UP000314294">
    <property type="component" value="Unassembled WGS sequence"/>
</dbReference>